<dbReference type="VEuPathDB" id="TriTrypDB:BSAL_70980"/>
<comment type="subcellular location">
    <subcellularLocation>
        <location evidence="1">Membrane</location>
        <topology evidence="1">Single-pass type II membrane protein</topology>
    </subcellularLocation>
</comment>
<dbReference type="OrthoDB" id="414175at2759"/>
<evidence type="ECO:0000313" key="9">
    <source>
        <dbReference type="Proteomes" id="UP000051952"/>
    </source>
</evidence>
<evidence type="ECO:0000256" key="4">
    <source>
        <dbReference type="ARBA" id="ARBA00022968"/>
    </source>
</evidence>
<keyword evidence="6 7" id="KW-0472">Membrane</keyword>
<proteinExistence type="inferred from homology"/>
<accession>A0A0S4IZW3</accession>
<feature type="transmembrane region" description="Helical" evidence="7">
    <location>
        <begin position="6"/>
        <end position="26"/>
    </location>
</feature>
<organism evidence="8 9">
    <name type="scientific">Bodo saltans</name>
    <name type="common">Flagellated protozoan</name>
    <dbReference type="NCBI Taxonomy" id="75058"/>
    <lineage>
        <taxon>Eukaryota</taxon>
        <taxon>Discoba</taxon>
        <taxon>Euglenozoa</taxon>
        <taxon>Kinetoplastea</taxon>
        <taxon>Metakinetoplastina</taxon>
        <taxon>Eubodonida</taxon>
        <taxon>Bodonidae</taxon>
        <taxon>Bodo</taxon>
    </lineage>
</organism>
<evidence type="ECO:0000313" key="8">
    <source>
        <dbReference type="EMBL" id="CUG05490.1"/>
    </source>
</evidence>
<evidence type="ECO:0000256" key="3">
    <source>
        <dbReference type="ARBA" id="ARBA00022692"/>
    </source>
</evidence>
<evidence type="ECO:0000256" key="5">
    <source>
        <dbReference type="ARBA" id="ARBA00022989"/>
    </source>
</evidence>
<evidence type="ECO:0000256" key="2">
    <source>
        <dbReference type="ARBA" id="ARBA00006462"/>
    </source>
</evidence>
<dbReference type="Gene3D" id="3.90.550.50">
    <property type="match status" value="1"/>
</dbReference>
<dbReference type="EMBL" id="CYKH01000538">
    <property type="protein sequence ID" value="CUG05490.1"/>
    <property type="molecule type" value="Genomic_DNA"/>
</dbReference>
<dbReference type="Proteomes" id="UP000051952">
    <property type="component" value="Unassembled WGS sequence"/>
</dbReference>
<dbReference type="InterPro" id="IPR026050">
    <property type="entry name" value="C1GALT1/C1GALT1_chp1"/>
</dbReference>
<sequence>MRDSTPSPSILVSCFVGLTIILYVLWSERSTTAPKKLHAEALDVAIAKYASGADHSGKSLAPLSDRAKRFLTSRWVSSSSWSSPSSHHLPNLRRMLQSALDAPDLTSQKVQESLRNQMSVGEHGEPRIAASTMRLRYKLDVSIFIRPEHRRRLQLWSMRHRTTKDLNIAGEMNTGLDTLTSAVVVFKELPWNAAQSLAICELVPLLSNKMHMCSENTRSMVQQFHRAWLQSISSQSTQTSNRAAPSVIDASVIEPLMKKYFITQQLAERFVLAGATSRQNFLAVFNDGAHFAASPIGLSQQLCDGSRSGRELDLEDVKTQTMVSRAVWNQHLMDVHGEELMSLRSELTESTSSVRAEELLLGKVKIWDPVRVQSEMDAAAADNAAAQSVIHADDGHITPREAESMEVLFRPTLLCVVMTTFGDGLKLAMLQFILWGDQCDDFAIVVASANSQGQEKLQKAFPDLQRISRIRPDRLIHVRMTSDDVKRNLWHQFQLTLVALDDWPSVDTSFQYFYFATEDTFMVPENMYDMLMQQEFFTLHAANTPLLLGNVMFEPAEKVAYASSGPGIVLNNVAFRVAMALTPNDACRAKLVSNAWDVLLAKCLSTVGIVAKDTTDELGEDRFHVLSLHWMLLAPTLTPQRDDGAEKWWYDEQRPRDDRAAKMDNPFRALSSATIAFNKINTPEKALWMHMQLRHG</sequence>
<evidence type="ECO:0000256" key="6">
    <source>
        <dbReference type="ARBA" id="ARBA00023136"/>
    </source>
</evidence>
<gene>
    <name evidence="8" type="ORF">BSAL_70980</name>
</gene>
<protein>
    <submittedName>
        <fullName evidence="8">Membrane-associated protein, putative</fullName>
    </submittedName>
</protein>
<evidence type="ECO:0000256" key="7">
    <source>
        <dbReference type="SAM" id="Phobius"/>
    </source>
</evidence>
<dbReference type="AlphaFoldDB" id="A0A0S4IZW3"/>
<name>A0A0S4IZW3_BODSA</name>
<comment type="similarity">
    <text evidence="2">Belongs to the glycosyltransferase 31 family. Beta3-Gal-T subfamily.</text>
</comment>
<keyword evidence="5 7" id="KW-1133">Transmembrane helix</keyword>
<keyword evidence="9" id="KW-1185">Reference proteome</keyword>
<dbReference type="GO" id="GO:0016020">
    <property type="term" value="C:membrane"/>
    <property type="evidence" value="ECO:0007669"/>
    <property type="project" value="UniProtKB-SubCell"/>
</dbReference>
<dbReference type="PANTHER" id="PTHR23033">
    <property type="entry name" value="BETA1,3-GALACTOSYLTRANSFERASE"/>
    <property type="match status" value="1"/>
</dbReference>
<evidence type="ECO:0000256" key="1">
    <source>
        <dbReference type="ARBA" id="ARBA00004606"/>
    </source>
</evidence>
<reference evidence="9" key="1">
    <citation type="submission" date="2015-09" db="EMBL/GenBank/DDBJ databases">
        <authorList>
            <consortium name="Pathogen Informatics"/>
        </authorList>
    </citation>
    <scope>NUCLEOTIDE SEQUENCE [LARGE SCALE GENOMIC DNA]</scope>
    <source>
        <strain evidence="9">Lake Konstanz</strain>
    </source>
</reference>
<keyword evidence="4" id="KW-0735">Signal-anchor</keyword>
<keyword evidence="3 7" id="KW-0812">Transmembrane</keyword>